<dbReference type="RefSeq" id="WP_271199952.1">
    <property type="nucleotide sequence ID" value="NZ_BSFL01000001.1"/>
</dbReference>
<name>A0A9W6JNP0_9HYPH</name>
<evidence type="ECO:0000313" key="4">
    <source>
        <dbReference type="EMBL" id="GLK79499.1"/>
    </source>
</evidence>
<keyword evidence="3" id="KW-0175">Coiled coil</keyword>
<dbReference type="PANTHER" id="PTHR33449">
    <property type="entry name" value="NUCLEOID-ASSOCIATED PROTEIN YBAB"/>
    <property type="match status" value="1"/>
</dbReference>
<dbReference type="GO" id="GO:0003677">
    <property type="term" value="F:DNA binding"/>
    <property type="evidence" value="ECO:0007669"/>
    <property type="project" value="UniProtKB-UniRule"/>
</dbReference>
<dbReference type="Gene3D" id="3.30.1310.10">
    <property type="entry name" value="Nucleoid-associated protein YbaB-like domain"/>
    <property type="match status" value="1"/>
</dbReference>
<comment type="caution">
    <text evidence="4">The sequence shown here is derived from an EMBL/GenBank/DDBJ whole genome shotgun (WGS) entry which is preliminary data.</text>
</comment>
<dbReference type="Proteomes" id="UP001143309">
    <property type="component" value="Unassembled WGS sequence"/>
</dbReference>
<evidence type="ECO:0000256" key="2">
    <source>
        <dbReference type="HAMAP-Rule" id="MF_00274"/>
    </source>
</evidence>
<reference evidence="4" key="2">
    <citation type="submission" date="2023-01" db="EMBL/GenBank/DDBJ databases">
        <authorList>
            <person name="Sun Q."/>
            <person name="Evtushenko L."/>
        </authorList>
    </citation>
    <scope>NUCLEOTIDE SEQUENCE</scope>
    <source>
        <strain evidence="4">VKM B-2748</strain>
    </source>
</reference>
<evidence type="ECO:0000256" key="3">
    <source>
        <dbReference type="SAM" id="Coils"/>
    </source>
</evidence>
<comment type="function">
    <text evidence="2">Binds to DNA and alters its conformation. May be involved in regulation of gene expression, nucleoid organization and DNA protection.</text>
</comment>
<dbReference type="PIRSF" id="PIRSF004555">
    <property type="entry name" value="UCP004555"/>
    <property type="match status" value="1"/>
</dbReference>
<dbReference type="HAMAP" id="MF_00274">
    <property type="entry name" value="DNA_YbaB_EbfC"/>
    <property type="match status" value="1"/>
</dbReference>
<comment type="similarity">
    <text evidence="2">Belongs to the YbaB/EbfC family.</text>
</comment>
<proteinExistence type="inferred from homology"/>
<comment type="subunit">
    <text evidence="2">Homodimer.</text>
</comment>
<feature type="coiled-coil region" evidence="3">
    <location>
        <begin position="4"/>
        <end position="31"/>
    </location>
</feature>
<dbReference type="NCBIfam" id="TIGR00103">
    <property type="entry name" value="DNA_YbaB_EbfC"/>
    <property type="match status" value="1"/>
</dbReference>
<evidence type="ECO:0000313" key="5">
    <source>
        <dbReference type="Proteomes" id="UP001143309"/>
    </source>
</evidence>
<reference evidence="4" key="1">
    <citation type="journal article" date="2014" name="Int. J. Syst. Evol. Microbiol.">
        <title>Complete genome sequence of Corynebacterium casei LMG S-19264T (=DSM 44701T), isolated from a smear-ripened cheese.</title>
        <authorList>
            <consortium name="US DOE Joint Genome Institute (JGI-PGF)"/>
            <person name="Walter F."/>
            <person name="Albersmeier A."/>
            <person name="Kalinowski J."/>
            <person name="Ruckert C."/>
        </authorList>
    </citation>
    <scope>NUCLEOTIDE SEQUENCE</scope>
    <source>
        <strain evidence="4">VKM B-2748</strain>
    </source>
</reference>
<accession>A0A9W6JNP0</accession>
<dbReference type="InterPro" id="IPR004401">
    <property type="entry name" value="YbaB/EbfC"/>
</dbReference>
<dbReference type="GO" id="GO:0043590">
    <property type="term" value="C:bacterial nucleoid"/>
    <property type="evidence" value="ECO:0007669"/>
    <property type="project" value="UniProtKB-UniRule"/>
</dbReference>
<dbReference type="PANTHER" id="PTHR33449:SF1">
    <property type="entry name" value="NUCLEOID-ASSOCIATED PROTEIN YBAB"/>
    <property type="match status" value="1"/>
</dbReference>
<sequence length="106" mass="11212">MRDIMGMMAKAKELQQKMQEAQGELDQVTVEGASGGGLVAVTLSAKGDLRGLKIDPSLLKPEDVEILEDLIVAAHADARTKAEAAVQEKMQGLTAGLPIPPGMKLF</sequence>
<keyword evidence="2" id="KW-0963">Cytoplasm</keyword>
<dbReference type="GO" id="GO:0005829">
    <property type="term" value="C:cytosol"/>
    <property type="evidence" value="ECO:0007669"/>
    <property type="project" value="TreeGrafter"/>
</dbReference>
<gene>
    <name evidence="4" type="ORF">GCM10008174_12400</name>
</gene>
<evidence type="ECO:0000256" key="1">
    <source>
        <dbReference type="ARBA" id="ARBA00023125"/>
    </source>
</evidence>
<dbReference type="InterPro" id="IPR036894">
    <property type="entry name" value="YbaB-like_sf"/>
</dbReference>
<organism evidence="4 5">
    <name type="scientific">Methylopila turkensis</name>
    <dbReference type="NCBI Taxonomy" id="1437816"/>
    <lineage>
        <taxon>Bacteria</taxon>
        <taxon>Pseudomonadati</taxon>
        <taxon>Pseudomonadota</taxon>
        <taxon>Alphaproteobacteria</taxon>
        <taxon>Hyphomicrobiales</taxon>
        <taxon>Methylopilaceae</taxon>
        <taxon>Methylopila</taxon>
    </lineage>
</organism>
<dbReference type="AlphaFoldDB" id="A0A9W6JNP0"/>
<comment type="subcellular location">
    <subcellularLocation>
        <location evidence="2">Cytoplasm</location>
        <location evidence="2">Nucleoid</location>
    </subcellularLocation>
</comment>
<dbReference type="Pfam" id="PF02575">
    <property type="entry name" value="YbaB_DNA_bd"/>
    <property type="match status" value="1"/>
</dbReference>
<protein>
    <recommendedName>
        <fullName evidence="2">Nucleoid-associated protein GCM10008174_12400</fullName>
    </recommendedName>
</protein>
<dbReference type="EMBL" id="BSFL01000001">
    <property type="protein sequence ID" value="GLK79499.1"/>
    <property type="molecule type" value="Genomic_DNA"/>
</dbReference>
<keyword evidence="5" id="KW-1185">Reference proteome</keyword>
<dbReference type="SUPFAM" id="SSF82607">
    <property type="entry name" value="YbaB-like"/>
    <property type="match status" value="1"/>
</dbReference>
<keyword evidence="1 2" id="KW-0238">DNA-binding</keyword>